<keyword evidence="2" id="KW-1185">Reference proteome</keyword>
<dbReference type="EMBL" id="QNQT01000002">
    <property type="protein sequence ID" value="RDU37800.1"/>
    <property type="molecule type" value="Genomic_DNA"/>
</dbReference>
<name>A0A3D8GTK5_9BACI</name>
<accession>A0A3D8GTK5</accession>
<evidence type="ECO:0000313" key="1">
    <source>
        <dbReference type="EMBL" id="RDU37800.1"/>
    </source>
</evidence>
<reference evidence="1 2" key="1">
    <citation type="submission" date="2018-07" db="EMBL/GenBank/DDBJ databases">
        <title>Bacillus sp. YLB-04 draft genome sequence.</title>
        <authorList>
            <person name="Yu L."/>
            <person name="Tang X."/>
        </authorList>
    </citation>
    <scope>NUCLEOTIDE SEQUENCE [LARGE SCALE GENOMIC DNA]</scope>
    <source>
        <strain evidence="1 2">YLB-04</strain>
    </source>
</reference>
<organism evidence="1 2">
    <name type="scientific">Neobacillus piezotolerans</name>
    <dbReference type="NCBI Taxonomy" id="2259171"/>
    <lineage>
        <taxon>Bacteria</taxon>
        <taxon>Bacillati</taxon>
        <taxon>Bacillota</taxon>
        <taxon>Bacilli</taxon>
        <taxon>Bacillales</taxon>
        <taxon>Bacillaceae</taxon>
        <taxon>Neobacillus</taxon>
    </lineage>
</organism>
<protein>
    <submittedName>
        <fullName evidence="1">Uncharacterized protein</fullName>
    </submittedName>
</protein>
<gene>
    <name evidence="1" type="ORF">DRW41_08240</name>
</gene>
<comment type="caution">
    <text evidence="1">The sequence shown here is derived from an EMBL/GenBank/DDBJ whole genome shotgun (WGS) entry which is preliminary data.</text>
</comment>
<proteinExistence type="predicted"/>
<dbReference type="RefSeq" id="WP_115451470.1">
    <property type="nucleotide sequence ID" value="NZ_QNQT01000002.1"/>
</dbReference>
<evidence type="ECO:0000313" key="2">
    <source>
        <dbReference type="Proteomes" id="UP000257144"/>
    </source>
</evidence>
<dbReference type="AlphaFoldDB" id="A0A3D8GTK5"/>
<sequence>MNSDFKSDDEGMGYFFGFQRGKESWDFLTQESILPPTELHWGIEVSNAVFATLQRQSRKQPSLYTGMFRI</sequence>
<dbReference type="Proteomes" id="UP000257144">
    <property type="component" value="Unassembled WGS sequence"/>
</dbReference>